<dbReference type="GeneID" id="34556428"/>
<sequence>MNSLNPEREKVLQKRSKRETTNGRYPIVSAGIRSVLASLVGPFRSSELSSEPKPTVKAKRHRDISAEPTRLSITGGQPDAATDVRGTSKGPVISTTTITRPAMGSVMSALDEEVRQYETRKDQTSS</sequence>
<gene>
    <name evidence="2" type="ORF">CORC01_03268</name>
</gene>
<dbReference type="EMBL" id="MJBS01000019">
    <property type="protein sequence ID" value="OHF01512.1"/>
    <property type="molecule type" value="Genomic_DNA"/>
</dbReference>
<proteinExistence type="predicted"/>
<keyword evidence="3" id="KW-1185">Reference proteome</keyword>
<reference evidence="2 3" key="1">
    <citation type="submission" date="2016-09" db="EMBL/GenBank/DDBJ databases">
        <authorList>
            <person name="Capua I."/>
            <person name="De Benedictis P."/>
            <person name="Joannis T."/>
            <person name="Lombin L.H."/>
            <person name="Cattoli G."/>
        </authorList>
    </citation>
    <scope>NUCLEOTIDE SEQUENCE [LARGE SCALE GENOMIC DNA]</scope>
    <source>
        <strain evidence="2 3">IMI 309357</strain>
    </source>
</reference>
<protein>
    <submittedName>
        <fullName evidence="2">Uncharacterized protein</fullName>
    </submittedName>
</protein>
<evidence type="ECO:0000313" key="3">
    <source>
        <dbReference type="Proteomes" id="UP000176998"/>
    </source>
</evidence>
<feature type="region of interest" description="Disordered" evidence="1">
    <location>
        <begin position="1"/>
        <end position="25"/>
    </location>
</feature>
<dbReference type="RefSeq" id="XP_022478654.1">
    <property type="nucleotide sequence ID" value="XM_022614918.1"/>
</dbReference>
<dbReference type="Proteomes" id="UP000176998">
    <property type="component" value="Unassembled WGS sequence"/>
</dbReference>
<evidence type="ECO:0000313" key="2">
    <source>
        <dbReference type="EMBL" id="OHF01512.1"/>
    </source>
</evidence>
<organism evidence="2 3">
    <name type="scientific">Colletotrichum orchidophilum</name>
    <dbReference type="NCBI Taxonomy" id="1209926"/>
    <lineage>
        <taxon>Eukaryota</taxon>
        <taxon>Fungi</taxon>
        <taxon>Dikarya</taxon>
        <taxon>Ascomycota</taxon>
        <taxon>Pezizomycotina</taxon>
        <taxon>Sordariomycetes</taxon>
        <taxon>Hypocreomycetidae</taxon>
        <taxon>Glomerellales</taxon>
        <taxon>Glomerellaceae</taxon>
        <taxon>Colletotrichum</taxon>
    </lineage>
</organism>
<dbReference type="AlphaFoldDB" id="A0A1G4BJ95"/>
<dbReference type="STRING" id="1209926.A0A1G4BJ95"/>
<feature type="compositionally biased region" description="Basic and acidic residues" evidence="1">
    <location>
        <begin position="1"/>
        <end position="12"/>
    </location>
</feature>
<name>A0A1G4BJ95_9PEZI</name>
<comment type="caution">
    <text evidence="2">The sequence shown here is derived from an EMBL/GenBank/DDBJ whole genome shotgun (WGS) entry which is preliminary data.</text>
</comment>
<feature type="region of interest" description="Disordered" evidence="1">
    <location>
        <begin position="44"/>
        <end position="95"/>
    </location>
</feature>
<dbReference type="OrthoDB" id="4831184at2759"/>
<accession>A0A1G4BJ95</accession>
<evidence type="ECO:0000256" key="1">
    <source>
        <dbReference type="SAM" id="MobiDB-lite"/>
    </source>
</evidence>